<evidence type="ECO:0000313" key="3">
    <source>
        <dbReference type="Proteomes" id="UP001153954"/>
    </source>
</evidence>
<dbReference type="InterPro" id="IPR030791">
    <property type="entry name" value="Rotatin"/>
</dbReference>
<feature type="domain" description="Rotatin N-terminal" evidence="1">
    <location>
        <begin position="20"/>
        <end position="119"/>
    </location>
</feature>
<gene>
    <name evidence="2" type="ORF">EEDITHA_LOCUS2768</name>
</gene>
<name>A0AAU9TI13_EUPED</name>
<dbReference type="GO" id="GO:0036064">
    <property type="term" value="C:ciliary basal body"/>
    <property type="evidence" value="ECO:0007669"/>
    <property type="project" value="InterPro"/>
</dbReference>
<evidence type="ECO:0000259" key="1">
    <source>
        <dbReference type="Pfam" id="PF14726"/>
    </source>
</evidence>
<dbReference type="EMBL" id="CAKOGL010000005">
    <property type="protein sequence ID" value="CAH2086384.1"/>
    <property type="molecule type" value="Genomic_DNA"/>
</dbReference>
<proteinExistence type="predicted"/>
<dbReference type="GO" id="GO:0007099">
    <property type="term" value="P:centriole replication"/>
    <property type="evidence" value="ECO:0007669"/>
    <property type="project" value="TreeGrafter"/>
</dbReference>
<accession>A0AAU9TI13</accession>
<evidence type="ECO:0000313" key="2">
    <source>
        <dbReference type="EMBL" id="CAH2086384.1"/>
    </source>
</evidence>
<dbReference type="Pfam" id="PF14726">
    <property type="entry name" value="RTTN_N"/>
    <property type="match status" value="1"/>
</dbReference>
<dbReference type="GO" id="GO:0010457">
    <property type="term" value="P:centriole-centriole cohesion"/>
    <property type="evidence" value="ECO:0007669"/>
    <property type="project" value="TreeGrafter"/>
</dbReference>
<organism evidence="2 3">
    <name type="scientific">Euphydryas editha</name>
    <name type="common">Edith's checkerspot</name>
    <dbReference type="NCBI Taxonomy" id="104508"/>
    <lineage>
        <taxon>Eukaryota</taxon>
        <taxon>Metazoa</taxon>
        <taxon>Ecdysozoa</taxon>
        <taxon>Arthropoda</taxon>
        <taxon>Hexapoda</taxon>
        <taxon>Insecta</taxon>
        <taxon>Pterygota</taxon>
        <taxon>Neoptera</taxon>
        <taxon>Endopterygota</taxon>
        <taxon>Lepidoptera</taxon>
        <taxon>Glossata</taxon>
        <taxon>Ditrysia</taxon>
        <taxon>Papilionoidea</taxon>
        <taxon>Nymphalidae</taxon>
        <taxon>Nymphalinae</taxon>
        <taxon>Euphydryas</taxon>
    </lineage>
</organism>
<sequence>MPSIELSSAYIKKLNHPIKEIRERCLQLLVTKLRLGWELEDELGGTRELLEALLAWFQVQKPSLQREALELLHTVVKTKAGTYIAKEIGIDNILLTLNKIKHKLEPYSLEILDDTMETLNFLNTVDSQVNVSIPHLKLSSDASSASNGSSSGYYNFSSGKISSQENSDSHEDINMYKQEPFCSPDGINVLLLPWVDLTPSDLKTVVLIGDSLKVLKSTRRCCRFIRDVFLRDFPVEIFLNRPAIVKTLLAIADGQSGGHPEEALHTLLCITQSLHKRFSTLFSLDLVSQPYKISTDHKESNDDVNAELELYADNCHLQLDDVLIPLRQLPVPVYALETLHSILTIMARSVLLVDTNDENDVIDKNYLNTCLCLVKSLIDLLLASVSEDFWIQEHKSKIHRDIAHKSCMAMRMLGDLMTKFKTSYDKDPERMHHRVAWLRLVSCGERLLNWTRKSSLAPSSLVVAMQAALIDPALELFYPETAKKLAAVLFNSKSLVDQEYKSKYRELNKLFVSMNHAVEFTRIIQSNRISKNILTCIKNSLPILYLNVGENYLKDIAVILLSKSKDLDFDDSDWSMARSIALILMAHSIEWVQVSFYRMLNEMVKSILMGDDNYQAENEICLTLICDVTILTEICCHGLSSTRIEVARAGGSLAQALLRARLALGAARWWRLLAGLRPVLPLLHVYAAHDTPLGKAICKSLEEDIADCMGVSKPEMISGLVRLLFVNCAPVQLDAAYALCRQLDDEKYLPPREALRSDVILSALRRVEPQDFNVEHCSSPSKNPQVSIKLLSSYEFNILF</sequence>
<dbReference type="InterPro" id="IPR029249">
    <property type="entry name" value="Rotatin_N"/>
</dbReference>
<dbReference type="Proteomes" id="UP001153954">
    <property type="component" value="Unassembled WGS sequence"/>
</dbReference>
<dbReference type="PANTHER" id="PTHR31691">
    <property type="entry name" value="ROTATIN"/>
    <property type="match status" value="1"/>
</dbReference>
<reference evidence="2" key="1">
    <citation type="submission" date="2022-03" db="EMBL/GenBank/DDBJ databases">
        <authorList>
            <person name="Tunstrom K."/>
        </authorList>
    </citation>
    <scope>NUCLEOTIDE SEQUENCE</scope>
</reference>
<keyword evidence="3" id="KW-1185">Reference proteome</keyword>
<protein>
    <recommendedName>
        <fullName evidence="1">Rotatin N-terminal domain-containing protein</fullName>
    </recommendedName>
</protein>
<comment type="caution">
    <text evidence="2">The sequence shown here is derived from an EMBL/GenBank/DDBJ whole genome shotgun (WGS) entry which is preliminary data.</text>
</comment>
<dbReference type="GO" id="GO:0032053">
    <property type="term" value="P:ciliary basal body organization"/>
    <property type="evidence" value="ECO:0007669"/>
    <property type="project" value="TreeGrafter"/>
</dbReference>
<dbReference type="AlphaFoldDB" id="A0AAU9TI13"/>
<dbReference type="PANTHER" id="PTHR31691:SF1">
    <property type="entry name" value="ROTATIN"/>
    <property type="match status" value="1"/>
</dbReference>
<dbReference type="GO" id="GO:0005814">
    <property type="term" value="C:centriole"/>
    <property type="evidence" value="ECO:0007669"/>
    <property type="project" value="TreeGrafter"/>
</dbReference>
<dbReference type="GO" id="GO:0005813">
    <property type="term" value="C:centrosome"/>
    <property type="evidence" value="ECO:0007669"/>
    <property type="project" value="InterPro"/>
</dbReference>